<dbReference type="SUPFAM" id="SSF56091">
    <property type="entry name" value="DNA ligase/mRNA capping enzyme, catalytic domain"/>
    <property type="match status" value="1"/>
</dbReference>
<feature type="domain" description="Snurportin-1 m3G cap-binding" evidence="11">
    <location>
        <begin position="198"/>
        <end position="363"/>
    </location>
</feature>
<keyword evidence="8" id="KW-0694">RNA-binding</keyword>
<evidence type="ECO:0000256" key="9">
    <source>
        <dbReference type="ARBA" id="ARBA00023242"/>
    </source>
</evidence>
<comment type="caution">
    <text evidence="12">The sequence shown here is derived from an EMBL/GenBank/DDBJ whole genome shotgun (WGS) entry which is preliminary data.</text>
</comment>
<evidence type="ECO:0000256" key="1">
    <source>
        <dbReference type="ARBA" id="ARBA00003975"/>
    </source>
</evidence>
<evidence type="ECO:0000256" key="5">
    <source>
        <dbReference type="ARBA" id="ARBA00016034"/>
    </source>
</evidence>
<keyword evidence="6" id="KW-0813">Transport</keyword>
<dbReference type="InterPro" id="IPR017336">
    <property type="entry name" value="Snurportin-1"/>
</dbReference>
<dbReference type="PANTHER" id="PTHR13403">
    <property type="entry name" value="SNURPORTIN1 RNUT1 PROTEIN RNA, U TRANSPORTER 1"/>
    <property type="match status" value="1"/>
</dbReference>
<evidence type="ECO:0000256" key="3">
    <source>
        <dbReference type="ARBA" id="ARBA00004496"/>
    </source>
</evidence>
<keyword evidence="13" id="KW-1185">Reference proteome</keyword>
<sequence>MEESSVYHVEESIPKRENEQLPSPEIPAENCLVKPAEISIFSALPARIFKPTGAFLDSGKRREAFLKSQRSHRNRLLDNKRNALNLHIEEALNYPENHTDVTWDHIPVETSVYSENRKNDVAVPHSMSCDRGFLDMEGNFRNNPGENTDDTFSFQWTGFQAEGDFSENLHVIGENSCDVNKRNHFRRKINPQKLYGKQLVLYDWLVTIPDDIGKNWFFFLRPEGKRCLLSIFNQYAIARDKFGVKFDGFPCQLPGHGFTIIECVFDGSARVFYICDLLVWNDCSLFNSSLECRWFFIESRFTEVSDFISKATRDNPYPMHLLEYRECGVQSLQAAYYCNTSFTTDSLVFVHKEAHYIAGFSPLWLCWRDAHLSRYSVDTHAMFTGDNSVDQDQIICLELMPSGKLRTADGAIVGKVDPPCSINKKKIRHSMLVRGKISGVNLQTYELQNLCIIGRPSHGRIFAEPLNRIVAQHIQRMAEPVLKFEDILIAVANSS</sequence>
<evidence type="ECO:0000256" key="7">
    <source>
        <dbReference type="ARBA" id="ARBA00022490"/>
    </source>
</evidence>
<accession>A0ABQ7JBZ7</accession>
<dbReference type="Pfam" id="PF21974">
    <property type="entry name" value="SPN1_m3Gcap_bd"/>
    <property type="match status" value="1"/>
</dbReference>
<evidence type="ECO:0000256" key="4">
    <source>
        <dbReference type="ARBA" id="ARBA00007540"/>
    </source>
</evidence>
<proteinExistence type="inferred from homology"/>
<evidence type="ECO:0000259" key="11">
    <source>
        <dbReference type="Pfam" id="PF21974"/>
    </source>
</evidence>
<evidence type="ECO:0000256" key="8">
    <source>
        <dbReference type="ARBA" id="ARBA00022884"/>
    </source>
</evidence>
<evidence type="ECO:0000313" key="12">
    <source>
        <dbReference type="EMBL" id="KAF8821532.1"/>
    </source>
</evidence>
<protein>
    <recommendedName>
        <fullName evidence="5">Snurportin-1</fullName>
    </recommendedName>
</protein>
<dbReference type="InterPro" id="IPR047857">
    <property type="entry name" value="Snurportin1_C"/>
</dbReference>
<comment type="subcellular location">
    <subcellularLocation>
        <location evidence="3">Cytoplasm</location>
    </subcellularLocation>
    <subcellularLocation>
        <location evidence="2">Nucleus</location>
    </subcellularLocation>
</comment>
<gene>
    <name evidence="12" type="ORF">IE077_001923</name>
</gene>
<comment type="similarity">
    <text evidence="4">Belongs to the snurportin family.</text>
</comment>
<name>A0ABQ7JBZ7_9APIC</name>
<reference evidence="12 13" key="1">
    <citation type="journal article" date="2020" name="bioRxiv">
        <title>Metabolic contributions of an alphaproteobacterial endosymbiont in the apicomplexan Cardiosporidium cionae.</title>
        <authorList>
            <person name="Hunter E.S."/>
            <person name="Paight C.J."/>
            <person name="Lane C.E."/>
        </authorList>
    </citation>
    <scope>NUCLEOTIDE SEQUENCE [LARGE SCALE GENOMIC DNA]</scope>
    <source>
        <strain evidence="12">ESH_2018</strain>
    </source>
</reference>
<dbReference type="EMBL" id="JADAQX010000168">
    <property type="protein sequence ID" value="KAF8821532.1"/>
    <property type="molecule type" value="Genomic_DNA"/>
</dbReference>
<feature type="region of interest" description="Disordered" evidence="10">
    <location>
        <begin position="1"/>
        <end position="22"/>
    </location>
</feature>
<organism evidence="12 13">
    <name type="scientific">Cardiosporidium cionae</name>
    <dbReference type="NCBI Taxonomy" id="476202"/>
    <lineage>
        <taxon>Eukaryota</taxon>
        <taxon>Sar</taxon>
        <taxon>Alveolata</taxon>
        <taxon>Apicomplexa</taxon>
        <taxon>Aconoidasida</taxon>
        <taxon>Nephromycida</taxon>
        <taxon>Cardiosporidium</taxon>
    </lineage>
</organism>
<dbReference type="PANTHER" id="PTHR13403:SF6">
    <property type="entry name" value="SNURPORTIN-1"/>
    <property type="match status" value="1"/>
</dbReference>
<keyword evidence="9" id="KW-0539">Nucleus</keyword>
<keyword evidence="7" id="KW-0963">Cytoplasm</keyword>
<dbReference type="Gene3D" id="3.30.470.30">
    <property type="entry name" value="DNA ligase/mRNA capping enzyme"/>
    <property type="match status" value="1"/>
</dbReference>
<evidence type="ECO:0000256" key="6">
    <source>
        <dbReference type="ARBA" id="ARBA00022448"/>
    </source>
</evidence>
<dbReference type="Proteomes" id="UP000823046">
    <property type="component" value="Unassembled WGS sequence"/>
</dbReference>
<evidence type="ECO:0000256" key="2">
    <source>
        <dbReference type="ARBA" id="ARBA00004123"/>
    </source>
</evidence>
<evidence type="ECO:0000256" key="10">
    <source>
        <dbReference type="SAM" id="MobiDB-lite"/>
    </source>
</evidence>
<evidence type="ECO:0000313" key="13">
    <source>
        <dbReference type="Proteomes" id="UP000823046"/>
    </source>
</evidence>
<dbReference type="CDD" id="cd09232">
    <property type="entry name" value="Snurportin-1_C"/>
    <property type="match status" value="1"/>
</dbReference>
<comment type="function">
    <text evidence="1">Functions as an U snRNP-specific nuclear import adapter. Involved in the trimethylguanosine (m3G)-cap-dependent nuclear import of U snRNPs. Binds specifically to the terminal m3G-cap U snRNAs.</text>
</comment>
<feature type="compositionally biased region" description="Basic and acidic residues" evidence="10">
    <location>
        <begin position="8"/>
        <end position="19"/>
    </location>
</feature>